<feature type="DNA-binding region" description="H-T-H motif" evidence="4">
    <location>
        <begin position="56"/>
        <end position="75"/>
    </location>
</feature>
<sequence length="256" mass="27051">MCEGGSHSPSHAAATQEENMAAEVRSPRARYREQNRAEIKAAALQQLAEGGVQAVALTRIAKDMGLSGPALYRYFAGRDDLLGELIRDAYDEVAQVTEQVGGAAPAGDARAALHALADAYRSWAVAQPHRYLLIQGTPLPGYAAPPDTLLRARAALGPFLTVFAAGTPSEPLRPVVAEMTAWVREDENIADWVAHHTGLPPQDEAAGIALAGTVLAWSQLHGTVSLEVSGQYTGMGHRAPTLLAAQIDTLADSFGL</sequence>
<dbReference type="Proteomes" id="UP000600080">
    <property type="component" value="Unassembled WGS sequence"/>
</dbReference>
<keyword evidence="8" id="KW-1185">Reference proteome</keyword>
<dbReference type="Gene3D" id="1.10.357.10">
    <property type="entry name" value="Tetracycline Repressor, domain 2"/>
    <property type="match status" value="1"/>
</dbReference>
<dbReference type="SUPFAM" id="SSF46689">
    <property type="entry name" value="Homeodomain-like"/>
    <property type="match status" value="1"/>
</dbReference>
<evidence type="ECO:0000256" key="1">
    <source>
        <dbReference type="ARBA" id="ARBA00023015"/>
    </source>
</evidence>
<dbReference type="Pfam" id="PF00440">
    <property type="entry name" value="TetR_N"/>
    <property type="match status" value="1"/>
</dbReference>
<dbReference type="SUPFAM" id="SSF48498">
    <property type="entry name" value="Tetracyclin repressor-like, C-terminal domain"/>
    <property type="match status" value="1"/>
</dbReference>
<evidence type="ECO:0000256" key="4">
    <source>
        <dbReference type="PROSITE-ProRule" id="PRU00335"/>
    </source>
</evidence>
<dbReference type="PANTHER" id="PTHR30055:SF243">
    <property type="entry name" value="HTH-TYPE TRANSCRIPTIONAL REGULATOR RV1816"/>
    <property type="match status" value="1"/>
</dbReference>
<name>A0ABQ2JFA9_9ACTN</name>
<dbReference type="PRINTS" id="PR00455">
    <property type="entry name" value="HTHTETR"/>
</dbReference>
<keyword evidence="3" id="KW-0804">Transcription</keyword>
<dbReference type="InterPro" id="IPR025996">
    <property type="entry name" value="MT1864/Rv1816-like_C"/>
</dbReference>
<dbReference type="InterPro" id="IPR009057">
    <property type="entry name" value="Homeodomain-like_sf"/>
</dbReference>
<dbReference type="PANTHER" id="PTHR30055">
    <property type="entry name" value="HTH-TYPE TRANSCRIPTIONAL REGULATOR RUTR"/>
    <property type="match status" value="1"/>
</dbReference>
<evidence type="ECO:0000313" key="8">
    <source>
        <dbReference type="Proteomes" id="UP000600080"/>
    </source>
</evidence>
<organism evidence="7 8">
    <name type="scientific">Streptomyces kronopolitis</name>
    <dbReference type="NCBI Taxonomy" id="1612435"/>
    <lineage>
        <taxon>Bacteria</taxon>
        <taxon>Bacillati</taxon>
        <taxon>Actinomycetota</taxon>
        <taxon>Actinomycetes</taxon>
        <taxon>Kitasatosporales</taxon>
        <taxon>Streptomycetaceae</taxon>
        <taxon>Streptomyces</taxon>
    </lineage>
</organism>
<dbReference type="EMBL" id="BMND01000010">
    <property type="protein sequence ID" value="GGN45284.1"/>
    <property type="molecule type" value="Genomic_DNA"/>
</dbReference>
<comment type="caution">
    <text evidence="7">The sequence shown here is derived from an EMBL/GenBank/DDBJ whole genome shotgun (WGS) entry which is preliminary data.</text>
</comment>
<evidence type="ECO:0000256" key="2">
    <source>
        <dbReference type="ARBA" id="ARBA00023125"/>
    </source>
</evidence>
<gene>
    <name evidence="7" type="ORF">GCM10012285_28790</name>
</gene>
<feature type="region of interest" description="Disordered" evidence="5">
    <location>
        <begin position="1"/>
        <end position="27"/>
    </location>
</feature>
<evidence type="ECO:0000259" key="6">
    <source>
        <dbReference type="PROSITE" id="PS50977"/>
    </source>
</evidence>
<evidence type="ECO:0000256" key="3">
    <source>
        <dbReference type="ARBA" id="ARBA00023163"/>
    </source>
</evidence>
<feature type="domain" description="HTH tetR-type" evidence="6">
    <location>
        <begin position="33"/>
        <end position="93"/>
    </location>
</feature>
<protein>
    <submittedName>
        <fullName evidence="7">TetR family transcriptional regulator</fullName>
    </submittedName>
</protein>
<evidence type="ECO:0000256" key="5">
    <source>
        <dbReference type="SAM" id="MobiDB-lite"/>
    </source>
</evidence>
<dbReference type="InterPro" id="IPR050109">
    <property type="entry name" value="HTH-type_TetR-like_transc_reg"/>
</dbReference>
<reference evidence="8" key="1">
    <citation type="journal article" date="2019" name="Int. J. Syst. Evol. Microbiol.">
        <title>The Global Catalogue of Microorganisms (GCM) 10K type strain sequencing project: providing services to taxonomists for standard genome sequencing and annotation.</title>
        <authorList>
            <consortium name="The Broad Institute Genomics Platform"/>
            <consortium name="The Broad Institute Genome Sequencing Center for Infectious Disease"/>
            <person name="Wu L."/>
            <person name="Ma J."/>
        </authorList>
    </citation>
    <scope>NUCLEOTIDE SEQUENCE [LARGE SCALE GENOMIC DNA]</scope>
    <source>
        <strain evidence="8">CGMCC 4.7323</strain>
    </source>
</reference>
<accession>A0ABQ2JFA9</accession>
<dbReference type="InterPro" id="IPR001647">
    <property type="entry name" value="HTH_TetR"/>
</dbReference>
<keyword evidence="2 4" id="KW-0238">DNA-binding</keyword>
<dbReference type="PROSITE" id="PS50977">
    <property type="entry name" value="HTH_TETR_2"/>
    <property type="match status" value="1"/>
</dbReference>
<evidence type="ECO:0000313" key="7">
    <source>
        <dbReference type="EMBL" id="GGN45284.1"/>
    </source>
</evidence>
<dbReference type="InterPro" id="IPR036271">
    <property type="entry name" value="Tet_transcr_reg_TetR-rel_C_sf"/>
</dbReference>
<proteinExistence type="predicted"/>
<keyword evidence="1" id="KW-0805">Transcription regulation</keyword>
<dbReference type="Pfam" id="PF13305">
    <property type="entry name" value="TetR_C_33"/>
    <property type="match status" value="1"/>
</dbReference>